<keyword evidence="17" id="KW-1185">Reference proteome</keyword>
<evidence type="ECO:0000256" key="9">
    <source>
        <dbReference type="ARBA" id="ARBA00023170"/>
    </source>
</evidence>
<evidence type="ECO:0000256" key="8">
    <source>
        <dbReference type="ARBA" id="ARBA00023136"/>
    </source>
</evidence>
<dbReference type="EMBL" id="CP001672">
    <property type="protein sequence ID" value="ACT47335.1"/>
    <property type="molecule type" value="Genomic_DNA"/>
</dbReference>
<keyword evidence="5 11" id="KW-0812">Transmembrane</keyword>
<dbReference type="eggNOG" id="COG4206">
    <property type="taxonomic scope" value="Bacteria"/>
</dbReference>
<reference evidence="16 17" key="2">
    <citation type="journal article" date="2011" name="J. Bacteriol.">
        <title>Genomes of three methylotrophs from a single niche uncover genetic and metabolic divergence of Methylophilaceae.</title>
        <authorList>
            <person name="Lapidus A."/>
            <person name="Clum A."/>
            <person name="Labutti K."/>
            <person name="Kaluzhnaya M.G."/>
            <person name="Lim S."/>
            <person name="Beck D.A."/>
            <person name="Glavina Del Rio T."/>
            <person name="Nolan M."/>
            <person name="Mavromatis K."/>
            <person name="Huntemann M."/>
            <person name="Lucas S."/>
            <person name="Lidstrom M.E."/>
            <person name="Ivanova N."/>
            <person name="Chistoserdova L."/>
        </authorList>
    </citation>
    <scope>NUCLEOTIDE SEQUENCE [LARGE SCALE GENOMIC DNA]</scope>
    <source>
        <strain evidence="17">JLW8 / ATCC BAA-1282 / DSM 17540</strain>
    </source>
</reference>
<keyword evidence="9 16" id="KW-0675">Receptor</keyword>
<protein>
    <submittedName>
        <fullName evidence="16">TonB-dependent receptor</fullName>
    </submittedName>
</protein>
<dbReference type="PANTHER" id="PTHR30069:SF29">
    <property type="entry name" value="HEMOGLOBIN AND HEMOGLOBIN-HAPTOGLOBIN-BINDING PROTEIN 1-RELATED"/>
    <property type="match status" value="1"/>
</dbReference>
<evidence type="ECO:0000256" key="1">
    <source>
        <dbReference type="ARBA" id="ARBA00004571"/>
    </source>
</evidence>
<sequence length="665" mass="75035">MHKCFYYLALIGVSPIALAQSDAEPWSDDLLSMPFEQLANMEVTSASKIASQMSAASSAVSIVTSKDIKDQGYRTLAEILASMRGLNITEDRAYSFLGGRGFGRPGDFTGRIMLLLDGNQVNNNIYNSAGLGYTGIIDVSLIERVEYVSGPGSAIYGNNAFFGIINIITKQGHDINGVQVIGEAASYGSKEFKVNYGKRLDNDAEVLLSASGFNSVGQNYYYADAVSSSSDGVARNLDDQSSHHFLGKVEYDGWSGELAYSNRKKDVPTAPYKVDFNTPYNYEDTSLQGSIRHDRQFSKYVQMSLRAYYGNYKYDGLSTYTTPWVEQSTGQWWGLNTQFIGTWFDNHRILLGVEYRDDFEQELSIRYQGMSGLNASNSEKTLSLYAQDEIKLNQQWMANIGARYDINRDSNDRTLGNISPRLALTYKPVESTVMKLSWSSAFRRANPFEKYYADEIYNSQRANPNLDPEKIQATELVLEHHPDKSTRVLSTFYHQSTEDYLRNETLPGSSDKQFQNTSGASTNGIEVEFEKHWSNDIRLRTSVAYQNAKADNGEPMINIPRQIGKMNLSTPLLSPNWRLAFELQAYSKRYTEDKIGGHYIDTGGYSLANLTISTNNLLPNTDLAFGIRNLLNRDYDHVAPKSNELQTTIRQNDRNYWLRVIYNFR</sequence>
<keyword evidence="6 13" id="KW-0732">Signal</keyword>
<evidence type="ECO:0000259" key="15">
    <source>
        <dbReference type="Pfam" id="PF07715"/>
    </source>
</evidence>
<proteinExistence type="inferred from homology"/>
<evidence type="ECO:0000313" key="17">
    <source>
        <dbReference type="Proteomes" id="UP000002742"/>
    </source>
</evidence>
<keyword evidence="8 11" id="KW-0472">Membrane</keyword>
<evidence type="ECO:0000256" key="10">
    <source>
        <dbReference type="ARBA" id="ARBA00023237"/>
    </source>
</evidence>
<comment type="subcellular location">
    <subcellularLocation>
        <location evidence="1 11">Cell outer membrane</location>
        <topology evidence="1 11">Multi-pass membrane protein</topology>
    </subcellularLocation>
</comment>
<evidence type="ECO:0000256" key="11">
    <source>
        <dbReference type="PROSITE-ProRule" id="PRU01360"/>
    </source>
</evidence>
<dbReference type="InterPro" id="IPR012910">
    <property type="entry name" value="Plug_dom"/>
</dbReference>
<dbReference type="AlphaFoldDB" id="C6WTL3"/>
<evidence type="ECO:0000256" key="13">
    <source>
        <dbReference type="SAM" id="SignalP"/>
    </source>
</evidence>
<keyword evidence="4 11" id="KW-1134">Transmembrane beta strand</keyword>
<accession>C6WTL3</accession>
<comment type="similarity">
    <text evidence="2 11 12">Belongs to the TonB-dependent receptor family.</text>
</comment>
<dbReference type="PROSITE" id="PS52016">
    <property type="entry name" value="TONB_DEPENDENT_REC_3"/>
    <property type="match status" value="1"/>
</dbReference>
<evidence type="ECO:0000256" key="7">
    <source>
        <dbReference type="ARBA" id="ARBA00023077"/>
    </source>
</evidence>
<gene>
    <name evidence="16" type="ordered locus">Mmol_0425</name>
</gene>
<dbReference type="Pfam" id="PF07715">
    <property type="entry name" value="Plug"/>
    <property type="match status" value="1"/>
</dbReference>
<dbReference type="Gene3D" id="2.170.130.10">
    <property type="entry name" value="TonB-dependent receptor, plug domain"/>
    <property type="match status" value="1"/>
</dbReference>
<dbReference type="InterPro" id="IPR037066">
    <property type="entry name" value="Plug_dom_sf"/>
</dbReference>
<dbReference type="GO" id="GO:0044718">
    <property type="term" value="P:siderophore transmembrane transport"/>
    <property type="evidence" value="ECO:0007669"/>
    <property type="project" value="TreeGrafter"/>
</dbReference>
<dbReference type="STRING" id="583345.Mmol_0425"/>
<dbReference type="HOGENOM" id="CLU_008287_18_0_4"/>
<dbReference type="KEGG" id="mmb:Mmol_0425"/>
<evidence type="ECO:0000256" key="12">
    <source>
        <dbReference type="RuleBase" id="RU003357"/>
    </source>
</evidence>
<keyword evidence="10 11" id="KW-0998">Cell outer membrane</keyword>
<dbReference type="InterPro" id="IPR000531">
    <property type="entry name" value="Beta-barrel_TonB"/>
</dbReference>
<dbReference type="InterPro" id="IPR039426">
    <property type="entry name" value="TonB-dep_rcpt-like"/>
</dbReference>
<dbReference type="GO" id="GO:0009279">
    <property type="term" value="C:cell outer membrane"/>
    <property type="evidence" value="ECO:0007669"/>
    <property type="project" value="UniProtKB-SubCell"/>
</dbReference>
<dbReference type="InterPro" id="IPR036942">
    <property type="entry name" value="Beta-barrel_TonB_sf"/>
</dbReference>
<evidence type="ECO:0000313" key="16">
    <source>
        <dbReference type="EMBL" id="ACT47335.1"/>
    </source>
</evidence>
<keyword evidence="3 11" id="KW-0813">Transport</keyword>
<reference evidence="17" key="1">
    <citation type="submission" date="2009-07" db="EMBL/GenBank/DDBJ databases">
        <title>Complete sequence of Methylotenera mobilis JLW8.</title>
        <authorList>
            <consortium name="US DOE Joint Genome Institute"/>
            <person name="Lucas S."/>
            <person name="Copeland A."/>
            <person name="Lapidus A."/>
            <person name="Glavina del Rio T."/>
            <person name="Tice H."/>
            <person name="Bruce D."/>
            <person name="Goodwin L."/>
            <person name="Pitluck S."/>
            <person name="LaButti K.M."/>
            <person name="Clum A."/>
            <person name="Larimer F."/>
            <person name="Land M."/>
            <person name="Hauser L."/>
            <person name="Kyrpides N."/>
            <person name="Mikhailova N."/>
            <person name="Kayluzhnaya M."/>
            <person name="Chistoserdova L."/>
        </authorList>
    </citation>
    <scope>NUCLEOTIDE SEQUENCE [LARGE SCALE GENOMIC DNA]</scope>
    <source>
        <strain evidence="17">JLW8 / ATCC BAA-1282 / DSM 17540</strain>
    </source>
</reference>
<evidence type="ECO:0000256" key="4">
    <source>
        <dbReference type="ARBA" id="ARBA00022452"/>
    </source>
</evidence>
<dbReference type="Proteomes" id="UP000002742">
    <property type="component" value="Chromosome"/>
</dbReference>
<feature type="domain" description="TonB-dependent receptor plug" evidence="15">
    <location>
        <begin position="55"/>
        <end position="163"/>
    </location>
</feature>
<evidence type="ECO:0000256" key="5">
    <source>
        <dbReference type="ARBA" id="ARBA00022692"/>
    </source>
</evidence>
<feature type="domain" description="TonB-dependent receptor-like beta-barrel" evidence="14">
    <location>
        <begin position="250"/>
        <end position="630"/>
    </location>
</feature>
<organism evidence="16 17">
    <name type="scientific">Methylotenera mobilis (strain JLW8 / ATCC BAA-1282 / DSM 17540)</name>
    <dbReference type="NCBI Taxonomy" id="583345"/>
    <lineage>
        <taxon>Bacteria</taxon>
        <taxon>Pseudomonadati</taxon>
        <taxon>Pseudomonadota</taxon>
        <taxon>Betaproteobacteria</taxon>
        <taxon>Nitrosomonadales</taxon>
        <taxon>Methylophilaceae</taxon>
        <taxon>Methylotenera</taxon>
    </lineage>
</organism>
<evidence type="ECO:0000259" key="14">
    <source>
        <dbReference type="Pfam" id="PF00593"/>
    </source>
</evidence>
<dbReference type="SUPFAM" id="SSF56935">
    <property type="entry name" value="Porins"/>
    <property type="match status" value="1"/>
</dbReference>
<dbReference type="Gene3D" id="2.40.170.20">
    <property type="entry name" value="TonB-dependent receptor, beta-barrel domain"/>
    <property type="match status" value="1"/>
</dbReference>
<dbReference type="Pfam" id="PF00593">
    <property type="entry name" value="TonB_dep_Rec_b-barrel"/>
    <property type="match status" value="1"/>
</dbReference>
<dbReference type="GO" id="GO:0015344">
    <property type="term" value="F:siderophore uptake transmembrane transporter activity"/>
    <property type="evidence" value="ECO:0007669"/>
    <property type="project" value="TreeGrafter"/>
</dbReference>
<evidence type="ECO:0000256" key="6">
    <source>
        <dbReference type="ARBA" id="ARBA00022729"/>
    </source>
</evidence>
<dbReference type="PANTHER" id="PTHR30069">
    <property type="entry name" value="TONB-DEPENDENT OUTER MEMBRANE RECEPTOR"/>
    <property type="match status" value="1"/>
</dbReference>
<dbReference type="CDD" id="cd01347">
    <property type="entry name" value="ligand_gated_channel"/>
    <property type="match status" value="1"/>
</dbReference>
<feature type="chain" id="PRO_5002971867" evidence="13">
    <location>
        <begin position="20"/>
        <end position="665"/>
    </location>
</feature>
<keyword evidence="7 12" id="KW-0798">TonB box</keyword>
<feature type="signal peptide" evidence="13">
    <location>
        <begin position="1"/>
        <end position="19"/>
    </location>
</feature>
<evidence type="ECO:0000256" key="2">
    <source>
        <dbReference type="ARBA" id="ARBA00009810"/>
    </source>
</evidence>
<name>C6WTL3_METML</name>
<evidence type="ECO:0000256" key="3">
    <source>
        <dbReference type="ARBA" id="ARBA00022448"/>
    </source>
</evidence>